<reference evidence="3" key="2">
    <citation type="submission" date="2015-08" db="UniProtKB">
        <authorList>
            <consortium name="WormBaseParasite"/>
        </authorList>
    </citation>
    <scope>IDENTIFICATION</scope>
</reference>
<dbReference type="Proteomes" id="UP000035680">
    <property type="component" value="Unassembled WGS sequence"/>
</dbReference>
<feature type="domain" description="F-box" evidence="1">
    <location>
        <begin position="19"/>
        <end position="52"/>
    </location>
</feature>
<keyword evidence="2" id="KW-1185">Reference proteome</keyword>
<protein>
    <submittedName>
        <fullName evidence="3">F-box domain-containing protein</fullName>
    </submittedName>
</protein>
<dbReference type="WBParaSite" id="SVE_1912300.1">
    <property type="protein sequence ID" value="SVE_1912300.1"/>
    <property type="gene ID" value="SVE_1912300"/>
</dbReference>
<name>A0A0K0G322_STRVS</name>
<organism evidence="2 3">
    <name type="scientific">Strongyloides venezuelensis</name>
    <name type="common">Threadworm</name>
    <dbReference type="NCBI Taxonomy" id="75913"/>
    <lineage>
        <taxon>Eukaryota</taxon>
        <taxon>Metazoa</taxon>
        <taxon>Ecdysozoa</taxon>
        <taxon>Nematoda</taxon>
        <taxon>Chromadorea</taxon>
        <taxon>Rhabditida</taxon>
        <taxon>Tylenchina</taxon>
        <taxon>Panagrolaimomorpha</taxon>
        <taxon>Strongyloidoidea</taxon>
        <taxon>Strongyloididae</taxon>
        <taxon>Strongyloides</taxon>
    </lineage>
</organism>
<reference evidence="2" key="1">
    <citation type="submission" date="2014-07" db="EMBL/GenBank/DDBJ databases">
        <authorList>
            <person name="Martin A.A"/>
            <person name="De Silva N."/>
        </authorList>
    </citation>
    <scope>NUCLEOTIDE SEQUENCE</scope>
</reference>
<dbReference type="SUPFAM" id="SSF81383">
    <property type="entry name" value="F-box domain"/>
    <property type="match status" value="1"/>
</dbReference>
<accession>A0A0K0G322</accession>
<evidence type="ECO:0000313" key="3">
    <source>
        <dbReference type="WBParaSite" id="SVE_1912300.1"/>
    </source>
</evidence>
<dbReference type="Pfam" id="PF00646">
    <property type="entry name" value="F-box"/>
    <property type="match status" value="1"/>
</dbReference>
<dbReference type="InterPro" id="IPR001810">
    <property type="entry name" value="F-box_dom"/>
</dbReference>
<dbReference type="InterPro" id="IPR036047">
    <property type="entry name" value="F-box-like_dom_sf"/>
</dbReference>
<proteinExistence type="predicted"/>
<sequence>MDSISDEKHSEVQDDLPLLHDSPFLRIFQKLQRKEILNIKLVSRSFNKFIYEKYLLNSRKTSFGDIEYDINSIRCPFHRRRLGKFSSREKKNEIQSDEEFSRCLKVFDTRNLWRLDVYIRGNLVSFVILNRSFQEGTKIGELIILEMEEKSSKSF</sequence>
<evidence type="ECO:0000259" key="1">
    <source>
        <dbReference type="Pfam" id="PF00646"/>
    </source>
</evidence>
<evidence type="ECO:0000313" key="2">
    <source>
        <dbReference type="Proteomes" id="UP000035680"/>
    </source>
</evidence>
<dbReference type="AlphaFoldDB" id="A0A0K0G322"/>